<keyword evidence="2" id="KW-1185">Reference proteome</keyword>
<organism evidence="1 2">
    <name type="scientific">Rhodopirellula maiorica SM1</name>
    <dbReference type="NCBI Taxonomy" id="1265738"/>
    <lineage>
        <taxon>Bacteria</taxon>
        <taxon>Pseudomonadati</taxon>
        <taxon>Planctomycetota</taxon>
        <taxon>Planctomycetia</taxon>
        <taxon>Pirellulales</taxon>
        <taxon>Pirellulaceae</taxon>
        <taxon>Novipirellula</taxon>
    </lineage>
</organism>
<evidence type="ECO:0000313" key="1">
    <source>
        <dbReference type="EMBL" id="EMI23064.1"/>
    </source>
</evidence>
<reference evidence="1 2" key="1">
    <citation type="journal article" date="2013" name="Mar. Genomics">
        <title>Expression of sulfatases in Rhodopirellula baltica and the diversity of sulfatases in the genus Rhodopirellula.</title>
        <authorList>
            <person name="Wegner C.E."/>
            <person name="Richter-Heitmann T."/>
            <person name="Klindworth A."/>
            <person name="Klockow C."/>
            <person name="Richter M."/>
            <person name="Achstetter T."/>
            <person name="Glockner F.O."/>
            <person name="Harder J."/>
        </authorList>
    </citation>
    <scope>NUCLEOTIDE SEQUENCE [LARGE SCALE GENOMIC DNA]</scope>
    <source>
        <strain evidence="1 2">SM1</strain>
    </source>
</reference>
<protein>
    <submittedName>
        <fullName evidence="1">Uncharacterized protein</fullName>
    </submittedName>
</protein>
<accession>M5SA59</accession>
<dbReference type="AlphaFoldDB" id="M5SA59"/>
<dbReference type="PATRIC" id="fig|1265738.3.peg.12"/>
<name>M5SA59_9BACT</name>
<gene>
    <name evidence="1" type="ORF">RMSM_00012</name>
</gene>
<sequence length="57" mass="6474">MEAAFEYFVKQPIGAYGPDKLSELTERFRTSGFKVRDLIVWIAVTAATEPISKHQET</sequence>
<dbReference type="Proteomes" id="UP000011991">
    <property type="component" value="Unassembled WGS sequence"/>
</dbReference>
<dbReference type="EMBL" id="ANOG01000002">
    <property type="protein sequence ID" value="EMI23064.1"/>
    <property type="molecule type" value="Genomic_DNA"/>
</dbReference>
<proteinExistence type="predicted"/>
<comment type="caution">
    <text evidence="1">The sequence shown here is derived from an EMBL/GenBank/DDBJ whole genome shotgun (WGS) entry which is preliminary data.</text>
</comment>
<evidence type="ECO:0000313" key="2">
    <source>
        <dbReference type="Proteomes" id="UP000011991"/>
    </source>
</evidence>